<sequence length="331" mass="38674">MISKGVEYHDKGMYREALDMYKKVLKLNPDNVTALSETAFTYFAMGDYEKSLEYALKAARYKTNVLGHIYTEIGNAFDALNKPYYALAYYREAIKKQPDYFLGYYNAGITLERLGYRDKAKECYKKALTLNPNHSSSTLMLGNYYYQNGCSISALLLFYRFLILEPDTQRSEAVFEAINDILGGMVEEKKKDVLSVKLKETGGDCGGDFSSVFMSFGIIRMFSFADRKTKKGKSESEIERISFEMESLFSILENNKKKKEGFVWEFYAPYYAELKKRGYVMPLVMQVFYRKYQAAAKKWFKDEKNAKLYDEFIKWSVEGYKFLKLKIKWEF</sequence>
<dbReference type="Gene3D" id="1.25.40.10">
    <property type="entry name" value="Tetratricopeptide repeat domain"/>
    <property type="match status" value="1"/>
</dbReference>
<keyword evidence="2 3" id="KW-0802">TPR repeat</keyword>
<organism evidence="4 5">
    <name type="scientific">Thermotomaculum hydrothermale</name>
    <dbReference type="NCBI Taxonomy" id="981385"/>
    <lineage>
        <taxon>Bacteria</taxon>
        <taxon>Pseudomonadati</taxon>
        <taxon>Acidobacteriota</taxon>
        <taxon>Holophagae</taxon>
        <taxon>Thermotomaculales</taxon>
        <taxon>Thermotomaculaceae</taxon>
        <taxon>Thermotomaculum</taxon>
    </lineage>
</organism>
<evidence type="ECO:0000313" key="4">
    <source>
        <dbReference type="EMBL" id="BBB33543.1"/>
    </source>
</evidence>
<dbReference type="KEGG" id="thyd:TTHT_2107"/>
<accession>A0A7R6PGW8</accession>
<dbReference type="PROSITE" id="PS50005">
    <property type="entry name" value="TPR"/>
    <property type="match status" value="3"/>
</dbReference>
<feature type="repeat" description="TPR" evidence="3">
    <location>
        <begin position="67"/>
        <end position="100"/>
    </location>
</feature>
<dbReference type="SMART" id="SM00028">
    <property type="entry name" value="TPR"/>
    <property type="match status" value="5"/>
</dbReference>
<evidence type="ECO:0000256" key="2">
    <source>
        <dbReference type="ARBA" id="ARBA00022803"/>
    </source>
</evidence>
<keyword evidence="5" id="KW-1185">Reference proteome</keyword>
<dbReference type="InterPro" id="IPR013105">
    <property type="entry name" value="TPR_2"/>
</dbReference>
<dbReference type="AlphaFoldDB" id="A0A7R6PGW8"/>
<dbReference type="InterPro" id="IPR011990">
    <property type="entry name" value="TPR-like_helical_dom_sf"/>
</dbReference>
<evidence type="ECO:0000256" key="3">
    <source>
        <dbReference type="PROSITE-ProRule" id="PRU00339"/>
    </source>
</evidence>
<dbReference type="PANTHER" id="PTHR44943">
    <property type="entry name" value="CELLULOSE SYNTHASE OPERON PROTEIN C"/>
    <property type="match status" value="1"/>
</dbReference>
<dbReference type="InterPro" id="IPR019734">
    <property type="entry name" value="TPR_rpt"/>
</dbReference>
<feature type="repeat" description="TPR" evidence="3">
    <location>
        <begin position="101"/>
        <end position="134"/>
    </location>
</feature>
<evidence type="ECO:0000256" key="1">
    <source>
        <dbReference type="ARBA" id="ARBA00022737"/>
    </source>
</evidence>
<protein>
    <recommendedName>
        <fullName evidence="6">Tetratricopeptide repeat protein</fullName>
    </recommendedName>
</protein>
<dbReference type="SUPFAM" id="SSF48452">
    <property type="entry name" value="TPR-like"/>
    <property type="match status" value="1"/>
</dbReference>
<reference evidence="4" key="1">
    <citation type="journal article" date="2012" name="Extremophiles">
        <title>Thermotomaculum hydrothermale gen. nov., sp. nov., a novel heterotrophic thermophile within the phylum Acidobacteria from a deep-sea hydrothermal vent chimney in the Southern Okinawa Trough.</title>
        <authorList>
            <person name="Izumi H."/>
            <person name="Nunoura T."/>
            <person name="Miyazaki M."/>
            <person name="Mino S."/>
            <person name="Toki T."/>
            <person name="Takai K."/>
            <person name="Sako Y."/>
            <person name="Sawabe T."/>
            <person name="Nakagawa S."/>
        </authorList>
    </citation>
    <scope>NUCLEOTIDE SEQUENCE [LARGE SCALE GENOMIC DNA]</scope>
    <source>
        <strain evidence="4">AC55</strain>
    </source>
</reference>
<dbReference type="Proteomes" id="UP000595564">
    <property type="component" value="Chromosome"/>
</dbReference>
<evidence type="ECO:0008006" key="6">
    <source>
        <dbReference type="Google" id="ProtNLM"/>
    </source>
</evidence>
<reference evidence="4" key="2">
    <citation type="submission" date="2016-05" db="EMBL/GenBank/DDBJ databases">
        <title>Complete genome sequence of Thermotomaculum hydrothermale AC55.</title>
        <authorList>
            <person name="Takaki Y."/>
            <person name="Izumi H."/>
            <person name="Nunoura T."/>
            <person name="Takai K."/>
            <person name="Nakagawa S."/>
        </authorList>
    </citation>
    <scope>NUCLEOTIDE SEQUENCE</scope>
    <source>
        <strain evidence="4">AC55</strain>
    </source>
</reference>
<name>A0A7R6PGW8_9BACT</name>
<dbReference type="PANTHER" id="PTHR44943:SF8">
    <property type="entry name" value="TPR REPEAT-CONTAINING PROTEIN MJ0263"/>
    <property type="match status" value="1"/>
</dbReference>
<feature type="repeat" description="TPR" evidence="3">
    <location>
        <begin position="3"/>
        <end position="31"/>
    </location>
</feature>
<dbReference type="RefSeq" id="WP_201327854.1">
    <property type="nucleotide sequence ID" value="NZ_AP017470.1"/>
</dbReference>
<dbReference type="PROSITE" id="PS50293">
    <property type="entry name" value="TPR_REGION"/>
    <property type="match status" value="1"/>
</dbReference>
<dbReference type="Pfam" id="PF13414">
    <property type="entry name" value="TPR_11"/>
    <property type="match status" value="1"/>
</dbReference>
<keyword evidence="1" id="KW-0677">Repeat</keyword>
<dbReference type="InterPro" id="IPR051685">
    <property type="entry name" value="Ycf3/AcsC/BcsC/TPR_MFPF"/>
</dbReference>
<dbReference type="Pfam" id="PF07719">
    <property type="entry name" value="TPR_2"/>
    <property type="match status" value="1"/>
</dbReference>
<dbReference type="EMBL" id="AP017470">
    <property type="protein sequence ID" value="BBB33543.1"/>
    <property type="molecule type" value="Genomic_DNA"/>
</dbReference>
<gene>
    <name evidence="4" type="ORF">TTHT_2107</name>
</gene>
<evidence type="ECO:0000313" key="5">
    <source>
        <dbReference type="Proteomes" id="UP000595564"/>
    </source>
</evidence>
<proteinExistence type="predicted"/>